<evidence type="ECO:0000313" key="2">
    <source>
        <dbReference type="EMBL" id="GAA4415871.1"/>
    </source>
</evidence>
<sequence length="110" mass="11610">MTLIDPVLAQVERANAVGGFSAVVGDARDLPAKDACIDVVLLLGPLYHLIDPEERMAALREAHRVLKPGGVLFAQGIGRLTAFTDAAIRGRFENLGADDPTSCEPASGRT</sequence>
<comment type="caution">
    <text evidence="2">The sequence shown here is derived from an EMBL/GenBank/DDBJ whole genome shotgun (WGS) entry which is preliminary data.</text>
</comment>
<name>A0ABP8KU34_9MICO</name>
<dbReference type="InterPro" id="IPR029063">
    <property type="entry name" value="SAM-dependent_MTases_sf"/>
</dbReference>
<accession>A0ABP8KU34</accession>
<dbReference type="SUPFAM" id="SSF53335">
    <property type="entry name" value="S-adenosyl-L-methionine-dependent methyltransferases"/>
    <property type="match status" value="1"/>
</dbReference>
<dbReference type="Pfam" id="PF08241">
    <property type="entry name" value="Methyltransf_11"/>
    <property type="match status" value="1"/>
</dbReference>
<dbReference type="Proteomes" id="UP001500622">
    <property type="component" value="Unassembled WGS sequence"/>
</dbReference>
<dbReference type="InterPro" id="IPR013216">
    <property type="entry name" value="Methyltransf_11"/>
</dbReference>
<proteinExistence type="predicted"/>
<dbReference type="Gene3D" id="3.40.50.150">
    <property type="entry name" value="Vaccinia Virus protein VP39"/>
    <property type="match status" value="1"/>
</dbReference>
<gene>
    <name evidence="2" type="ORF">GCM10023169_02620</name>
</gene>
<dbReference type="CDD" id="cd02440">
    <property type="entry name" value="AdoMet_MTases"/>
    <property type="match status" value="1"/>
</dbReference>
<dbReference type="EMBL" id="BAABGN010000001">
    <property type="protein sequence ID" value="GAA4415871.1"/>
    <property type="molecule type" value="Genomic_DNA"/>
</dbReference>
<evidence type="ECO:0000259" key="1">
    <source>
        <dbReference type="Pfam" id="PF08241"/>
    </source>
</evidence>
<organism evidence="2 3">
    <name type="scientific">Georgenia halophila</name>
    <dbReference type="NCBI Taxonomy" id="620889"/>
    <lineage>
        <taxon>Bacteria</taxon>
        <taxon>Bacillati</taxon>
        <taxon>Actinomycetota</taxon>
        <taxon>Actinomycetes</taxon>
        <taxon>Micrococcales</taxon>
        <taxon>Bogoriellaceae</taxon>
        <taxon>Georgenia</taxon>
    </lineage>
</organism>
<reference evidence="3" key="1">
    <citation type="journal article" date="2019" name="Int. J. Syst. Evol. Microbiol.">
        <title>The Global Catalogue of Microorganisms (GCM) 10K type strain sequencing project: providing services to taxonomists for standard genome sequencing and annotation.</title>
        <authorList>
            <consortium name="The Broad Institute Genomics Platform"/>
            <consortium name="The Broad Institute Genome Sequencing Center for Infectious Disease"/>
            <person name="Wu L."/>
            <person name="Ma J."/>
        </authorList>
    </citation>
    <scope>NUCLEOTIDE SEQUENCE [LARGE SCALE GENOMIC DNA]</scope>
    <source>
        <strain evidence="3">JCM 17810</strain>
    </source>
</reference>
<protein>
    <recommendedName>
        <fullName evidence="1">Methyltransferase type 11 domain-containing protein</fullName>
    </recommendedName>
</protein>
<evidence type="ECO:0000313" key="3">
    <source>
        <dbReference type="Proteomes" id="UP001500622"/>
    </source>
</evidence>
<feature type="domain" description="Methyltransferase type 11" evidence="1">
    <location>
        <begin position="3"/>
        <end position="73"/>
    </location>
</feature>
<keyword evidence="3" id="KW-1185">Reference proteome</keyword>